<evidence type="ECO:0000313" key="7">
    <source>
        <dbReference type="Proteomes" id="UP001165042"/>
    </source>
</evidence>
<feature type="transmembrane region" description="Helical" evidence="5">
    <location>
        <begin position="247"/>
        <end position="265"/>
    </location>
</feature>
<dbReference type="InterPro" id="IPR000537">
    <property type="entry name" value="UbiA_prenyltransferase"/>
</dbReference>
<feature type="transmembrane region" description="Helical" evidence="5">
    <location>
        <begin position="196"/>
        <end position="215"/>
    </location>
</feature>
<accession>A0A9W6QSB1</accession>
<feature type="transmembrane region" description="Helical" evidence="5">
    <location>
        <begin position="221"/>
        <end position="240"/>
    </location>
</feature>
<protein>
    <submittedName>
        <fullName evidence="6">Membrane protein</fullName>
    </submittedName>
</protein>
<evidence type="ECO:0000256" key="2">
    <source>
        <dbReference type="ARBA" id="ARBA00022692"/>
    </source>
</evidence>
<comment type="caution">
    <text evidence="6">The sequence shown here is derived from an EMBL/GenBank/DDBJ whole genome shotgun (WGS) entry which is preliminary data.</text>
</comment>
<organism evidence="6 7">
    <name type="scientific">Actinokineospora globicatena</name>
    <dbReference type="NCBI Taxonomy" id="103729"/>
    <lineage>
        <taxon>Bacteria</taxon>
        <taxon>Bacillati</taxon>
        <taxon>Actinomycetota</taxon>
        <taxon>Actinomycetes</taxon>
        <taxon>Pseudonocardiales</taxon>
        <taxon>Pseudonocardiaceae</taxon>
        <taxon>Actinokineospora</taxon>
    </lineage>
</organism>
<reference evidence="6" key="1">
    <citation type="submission" date="2023-02" db="EMBL/GenBank/DDBJ databases">
        <title>Actinokineospora globicatena NBRC 15670.</title>
        <authorList>
            <person name="Ichikawa N."/>
            <person name="Sato H."/>
            <person name="Tonouchi N."/>
        </authorList>
    </citation>
    <scope>NUCLEOTIDE SEQUENCE</scope>
    <source>
        <strain evidence="6">NBRC 15670</strain>
    </source>
</reference>
<feature type="transmembrane region" description="Helical" evidence="5">
    <location>
        <begin position="100"/>
        <end position="119"/>
    </location>
</feature>
<dbReference type="GO" id="GO:0016765">
    <property type="term" value="F:transferase activity, transferring alkyl or aryl (other than methyl) groups"/>
    <property type="evidence" value="ECO:0007669"/>
    <property type="project" value="InterPro"/>
</dbReference>
<proteinExistence type="predicted"/>
<evidence type="ECO:0000256" key="4">
    <source>
        <dbReference type="ARBA" id="ARBA00023136"/>
    </source>
</evidence>
<dbReference type="GO" id="GO:0016020">
    <property type="term" value="C:membrane"/>
    <property type="evidence" value="ECO:0007669"/>
    <property type="project" value="UniProtKB-SubCell"/>
</dbReference>
<evidence type="ECO:0000256" key="1">
    <source>
        <dbReference type="ARBA" id="ARBA00004141"/>
    </source>
</evidence>
<dbReference type="AlphaFoldDB" id="A0A9W6QSB1"/>
<evidence type="ECO:0000313" key="6">
    <source>
        <dbReference type="EMBL" id="GLW95216.1"/>
    </source>
</evidence>
<evidence type="ECO:0000256" key="5">
    <source>
        <dbReference type="SAM" id="Phobius"/>
    </source>
</evidence>
<evidence type="ECO:0000256" key="3">
    <source>
        <dbReference type="ARBA" id="ARBA00022989"/>
    </source>
</evidence>
<dbReference type="Proteomes" id="UP001165042">
    <property type="component" value="Unassembled WGS sequence"/>
</dbReference>
<dbReference type="Pfam" id="PF01040">
    <property type="entry name" value="UbiA"/>
    <property type="match status" value="1"/>
</dbReference>
<dbReference type="Gene3D" id="1.10.357.140">
    <property type="entry name" value="UbiA prenyltransferase"/>
    <property type="match status" value="1"/>
</dbReference>
<name>A0A9W6QSB1_9PSEU</name>
<comment type="subcellular location">
    <subcellularLocation>
        <location evidence="1">Membrane</location>
        <topology evidence="1">Multi-pass membrane protein</topology>
    </subcellularLocation>
</comment>
<keyword evidence="7" id="KW-1185">Reference proteome</keyword>
<gene>
    <name evidence="6" type="ORF">Aglo03_60320</name>
</gene>
<feature type="transmembrane region" description="Helical" evidence="5">
    <location>
        <begin position="131"/>
        <end position="150"/>
    </location>
</feature>
<dbReference type="InterPro" id="IPR044878">
    <property type="entry name" value="UbiA_sf"/>
</dbReference>
<dbReference type="EMBL" id="BSSD01000012">
    <property type="protein sequence ID" value="GLW95216.1"/>
    <property type="molecule type" value="Genomic_DNA"/>
</dbReference>
<feature type="transmembrane region" description="Helical" evidence="5">
    <location>
        <begin position="156"/>
        <end position="175"/>
    </location>
</feature>
<keyword evidence="4 5" id="KW-0472">Membrane</keyword>
<sequence>MGRVMPLARAAHPEPAVAVTLAATGLAIGLGQTAWGAVAVAAAVLVGQLSVGWLNDLVDAPRDARVGRTDKPIAAGTLSATVVRALVAVSALAAVGLSFLSGPLAGAAHVVALISAWGYDLRLKATPFSIVPYAVSFGLLTAFVTLGLPSPYWPPWWLVATASLLGSAAHFANTLPDLADDRETGVIGLPHRVGATGSRVAAALLVLAASATLVAGLPTVLGFLALGAAVIVTAVGLALGRRPGSRATFHAMLVVAVLDAAVLVAG</sequence>
<keyword evidence="2 5" id="KW-0812">Transmembrane</keyword>
<keyword evidence="3 5" id="KW-1133">Transmembrane helix</keyword>